<reference evidence="1 2" key="1">
    <citation type="submission" date="2017-03" db="EMBL/GenBank/DDBJ databases">
        <authorList>
            <person name="Afonso C.L."/>
            <person name="Miller P.J."/>
            <person name="Scott M.A."/>
            <person name="Spackman E."/>
            <person name="Goraichik I."/>
            <person name="Dimitrov K.M."/>
            <person name="Suarez D.L."/>
            <person name="Swayne D.E."/>
        </authorList>
    </citation>
    <scope>NUCLEOTIDE SEQUENCE [LARGE SCALE GENOMIC DNA]</scope>
    <source>
        <strain evidence="1 2">CECT 8287</strain>
    </source>
</reference>
<evidence type="ECO:0000313" key="2">
    <source>
        <dbReference type="Proteomes" id="UP000193827"/>
    </source>
</evidence>
<evidence type="ECO:0000313" key="1">
    <source>
        <dbReference type="EMBL" id="SLN33077.1"/>
    </source>
</evidence>
<accession>A0A1Y5S5Q2</accession>
<organism evidence="1 2">
    <name type="scientific">Roseovarius litorisediminis</name>
    <dbReference type="NCBI Taxonomy" id="1312363"/>
    <lineage>
        <taxon>Bacteria</taxon>
        <taxon>Pseudomonadati</taxon>
        <taxon>Pseudomonadota</taxon>
        <taxon>Alphaproteobacteria</taxon>
        <taxon>Rhodobacterales</taxon>
        <taxon>Roseobacteraceae</taxon>
        <taxon>Roseovarius</taxon>
    </lineage>
</organism>
<proteinExistence type="predicted"/>
<gene>
    <name evidence="1" type="ORF">PEL8287_01608</name>
</gene>
<dbReference type="EMBL" id="FWFL01000003">
    <property type="protein sequence ID" value="SLN33077.1"/>
    <property type="molecule type" value="Genomic_DNA"/>
</dbReference>
<keyword evidence="2" id="KW-1185">Reference proteome</keyword>
<name>A0A1Y5S5Q2_9RHOB</name>
<dbReference type="Proteomes" id="UP000193827">
    <property type="component" value="Unassembled WGS sequence"/>
</dbReference>
<sequence>MSSRVVPKGKVFKNFFNREILVGSTTAQGLGRNSRLSIPRILLKGKCVIRHLITTLMLIGIPLAAPAAVVDLEITGSWQASDYDVTSAGPDSPLGIPEENDDKVFGTSPSAGSTTFTLQVETSSVVHFATGEFGVTHDWFGYDLVSLPGGHSFGSATWDTADILTGLVGPNGSTAALWTDTDLTLADPTRLSFRMFGDWEGSNADLFIGSRTATTIGDQFLMWEYFGGEEIRSSSYSASVGAVPLPASSLLLLSGLFAVSRLRKRSL</sequence>
<protein>
    <submittedName>
        <fullName evidence="1">Uncharacterized protein</fullName>
    </submittedName>
</protein>
<dbReference type="AlphaFoldDB" id="A0A1Y5S5Q2"/>